<name>A0A7J8QWC8_GOSDV</name>
<dbReference type="EMBL" id="JABFAC010000001">
    <property type="protein sequence ID" value="MBA0605590.1"/>
    <property type="molecule type" value="Genomic_DNA"/>
</dbReference>
<organism evidence="1 2">
    <name type="scientific">Gossypium davidsonii</name>
    <name type="common">Davidson's cotton</name>
    <name type="synonym">Gossypium klotzschianum subsp. davidsonii</name>
    <dbReference type="NCBI Taxonomy" id="34287"/>
    <lineage>
        <taxon>Eukaryota</taxon>
        <taxon>Viridiplantae</taxon>
        <taxon>Streptophyta</taxon>
        <taxon>Embryophyta</taxon>
        <taxon>Tracheophyta</taxon>
        <taxon>Spermatophyta</taxon>
        <taxon>Magnoliopsida</taxon>
        <taxon>eudicotyledons</taxon>
        <taxon>Gunneridae</taxon>
        <taxon>Pentapetalae</taxon>
        <taxon>rosids</taxon>
        <taxon>malvids</taxon>
        <taxon>Malvales</taxon>
        <taxon>Malvaceae</taxon>
        <taxon>Malvoideae</taxon>
        <taxon>Gossypium</taxon>
    </lineage>
</organism>
<comment type="caution">
    <text evidence="1">The sequence shown here is derived from an EMBL/GenBank/DDBJ whole genome shotgun (WGS) entry which is preliminary data.</text>
</comment>
<keyword evidence="2" id="KW-1185">Reference proteome</keyword>
<reference evidence="1 2" key="1">
    <citation type="journal article" date="2019" name="Genome Biol. Evol.">
        <title>Insights into the evolution of the New World diploid cottons (Gossypium, subgenus Houzingenia) based on genome sequencing.</title>
        <authorList>
            <person name="Grover C.E."/>
            <person name="Arick M.A. 2nd"/>
            <person name="Thrash A."/>
            <person name="Conover J.L."/>
            <person name="Sanders W.S."/>
            <person name="Peterson D.G."/>
            <person name="Frelichowski J.E."/>
            <person name="Scheffler J.A."/>
            <person name="Scheffler B.E."/>
            <person name="Wendel J.F."/>
        </authorList>
    </citation>
    <scope>NUCLEOTIDE SEQUENCE [LARGE SCALE GENOMIC DNA]</scope>
    <source>
        <strain evidence="1">27</strain>
        <tissue evidence="1">Leaf</tissue>
    </source>
</reference>
<evidence type="ECO:0000313" key="1">
    <source>
        <dbReference type="EMBL" id="MBA0605590.1"/>
    </source>
</evidence>
<protein>
    <submittedName>
        <fullName evidence="1">Uncharacterized protein</fullName>
    </submittedName>
</protein>
<dbReference type="Proteomes" id="UP000593561">
    <property type="component" value="Unassembled WGS sequence"/>
</dbReference>
<dbReference type="AlphaFoldDB" id="A0A7J8QWC8"/>
<accession>A0A7J8QWC8</accession>
<proteinExistence type="predicted"/>
<sequence length="39" mass="4615">MLFLLQDPLPWPLMSSQKGLNHYFFTLKRAVDKNEESYG</sequence>
<evidence type="ECO:0000313" key="2">
    <source>
        <dbReference type="Proteomes" id="UP000593561"/>
    </source>
</evidence>
<gene>
    <name evidence="1" type="ORF">Godav_018147</name>
</gene>